<dbReference type="AlphaFoldDB" id="A0A1B9GP56"/>
<sequence>MADEEVDWDDDWRGTGHESLSATLEENGGATGMDGAGLGVLSGSGGVGGHAGGEDADDVLSLDGDAEGEGIGEGLDEDRTSPKKSSTAAPDANGNGQAATTIISDGTASSTKAPPTGPRKSMTRPTGPRIPSSSSATASATATPAGPRKASAGSPSNASATGSTATSTPSATTGSNGTAGAALNSSVSSKGSTEAGGEAPLPPGWQAIMSKSHQRPFYFHKESNTTVWDRPTAPIATQAKEDVPASPPLQSVVAQNTDAAASASEKEDKRSAEEAGADSSSKDVLSASSKVKAEEKKPPTGPAVRTNTKQADSAAASASATQPSAAALAYASRKVNVGVPSGPSFAKREAERADVGEHARNASRDTRQSDIDRDRRRQREVSPRPSVGQDDRDSKRFRPDDSRRDARPTNDFRHPRSPPRSHPPRGPRQDDFPPRSQSGPRGPLQDDTSRPYERERPSRYPSGDSRTPARSPPPSSRYAAPVPSSGRRPEGRNDTGSGIPTGPGGRYPPRDSVRDRDLPPSRGPASSSSSSRDSAEAVRAQIREEQRKAEARLKFLKDEEDRLARIEAEEKKKQQEEDDRRRRKEEDDRRRREEDDRRRREDEQRSRRDMYPPRPSRRDGPYSPDRRPLAFPPPLPPADRSRYDAYRPDDVSGPPIESRGSSRSYRPISPPPFDHGRYPRGDDGYRRPPPLDDFDRPLSSRIDAPRYRDERDRDFDRPRRPLSPPGGVRSSDPPLSARLGRRSPPPVFPLSARLGPGGPRPRRNGDSYHPDGAEPPRDLASRLGMGGGGLRKNELSAEPMSAQAQDRGRDRDRDRRSPPPPPPPPSFRRDDRSLSARPMAERMSVDPIPGDGPAGGRRGGGGDRYDPREREREWRR</sequence>
<dbReference type="SUPFAM" id="SSF51045">
    <property type="entry name" value="WW domain"/>
    <property type="match status" value="1"/>
</dbReference>
<dbReference type="InterPro" id="IPR001202">
    <property type="entry name" value="WW_dom"/>
</dbReference>
<reference evidence="3 4" key="1">
    <citation type="submission" date="2013-07" db="EMBL/GenBank/DDBJ databases">
        <title>The Genome Sequence of Cryptococcus heveanensis BCC8398.</title>
        <authorList>
            <consortium name="The Broad Institute Genome Sequencing Platform"/>
            <person name="Cuomo C."/>
            <person name="Litvintseva A."/>
            <person name="Chen Y."/>
            <person name="Heitman J."/>
            <person name="Sun S."/>
            <person name="Springer D."/>
            <person name="Dromer F."/>
            <person name="Young S.K."/>
            <person name="Zeng Q."/>
            <person name="Gargeya S."/>
            <person name="Fitzgerald M."/>
            <person name="Abouelleil A."/>
            <person name="Alvarado L."/>
            <person name="Berlin A.M."/>
            <person name="Chapman S.B."/>
            <person name="Dewar J."/>
            <person name="Goldberg J."/>
            <person name="Griggs A."/>
            <person name="Gujja S."/>
            <person name="Hansen M."/>
            <person name="Howarth C."/>
            <person name="Imamovic A."/>
            <person name="Larimer J."/>
            <person name="McCowan C."/>
            <person name="Murphy C."/>
            <person name="Pearson M."/>
            <person name="Priest M."/>
            <person name="Roberts A."/>
            <person name="Saif S."/>
            <person name="Shea T."/>
            <person name="Sykes S."/>
            <person name="Wortman J."/>
            <person name="Nusbaum C."/>
            <person name="Birren B."/>
        </authorList>
    </citation>
    <scope>NUCLEOTIDE SEQUENCE [LARGE SCALE GENOMIC DNA]</scope>
    <source>
        <strain evidence="3 4">BCC8398</strain>
    </source>
</reference>
<feature type="compositionally biased region" description="Low complexity" evidence="1">
    <location>
        <begin position="131"/>
        <end position="182"/>
    </location>
</feature>
<protein>
    <recommendedName>
        <fullName evidence="2">WW domain-containing protein</fullName>
    </recommendedName>
</protein>
<feature type="compositionally biased region" description="Basic and acidic residues" evidence="1">
    <location>
        <begin position="264"/>
        <end position="273"/>
    </location>
</feature>
<evidence type="ECO:0000313" key="4">
    <source>
        <dbReference type="Proteomes" id="UP000092666"/>
    </source>
</evidence>
<feature type="compositionally biased region" description="Acidic residues" evidence="1">
    <location>
        <begin position="54"/>
        <end position="76"/>
    </location>
</feature>
<dbReference type="OrthoDB" id="2576595at2759"/>
<feature type="compositionally biased region" description="Basic and acidic residues" evidence="1">
    <location>
        <begin position="763"/>
        <end position="780"/>
    </location>
</feature>
<feature type="domain" description="WW" evidence="2">
    <location>
        <begin position="199"/>
        <end position="233"/>
    </location>
</feature>
<proteinExistence type="predicted"/>
<feature type="compositionally biased region" description="Low complexity" evidence="1">
    <location>
        <begin position="523"/>
        <end position="532"/>
    </location>
</feature>
<organism evidence="3 4">
    <name type="scientific">Kwoniella heveanensis BCC8398</name>
    <dbReference type="NCBI Taxonomy" id="1296120"/>
    <lineage>
        <taxon>Eukaryota</taxon>
        <taxon>Fungi</taxon>
        <taxon>Dikarya</taxon>
        <taxon>Basidiomycota</taxon>
        <taxon>Agaricomycotina</taxon>
        <taxon>Tremellomycetes</taxon>
        <taxon>Tremellales</taxon>
        <taxon>Cryptococcaceae</taxon>
        <taxon>Kwoniella</taxon>
    </lineage>
</organism>
<evidence type="ECO:0000313" key="3">
    <source>
        <dbReference type="EMBL" id="OCF32595.1"/>
    </source>
</evidence>
<dbReference type="STRING" id="1296120.A0A1B9GP56"/>
<dbReference type="PROSITE" id="PS50020">
    <property type="entry name" value="WW_DOMAIN_2"/>
    <property type="match status" value="1"/>
</dbReference>
<reference evidence="4" key="2">
    <citation type="submission" date="2013-12" db="EMBL/GenBank/DDBJ databases">
        <title>Evolution of pathogenesis and genome organization in the Tremellales.</title>
        <authorList>
            <person name="Cuomo C."/>
            <person name="Litvintseva A."/>
            <person name="Heitman J."/>
            <person name="Chen Y."/>
            <person name="Sun S."/>
            <person name="Springer D."/>
            <person name="Dromer F."/>
            <person name="Young S."/>
            <person name="Zeng Q."/>
            <person name="Chapman S."/>
            <person name="Gujja S."/>
            <person name="Saif S."/>
            <person name="Birren B."/>
        </authorList>
    </citation>
    <scope>NUCLEOTIDE SEQUENCE [LARGE SCALE GENOMIC DNA]</scope>
    <source>
        <strain evidence="4">BCC8398</strain>
    </source>
</reference>
<feature type="compositionally biased region" description="Acidic residues" evidence="1">
    <location>
        <begin position="1"/>
        <end position="10"/>
    </location>
</feature>
<feature type="compositionally biased region" description="Low complexity" evidence="1">
    <location>
        <begin position="311"/>
        <end position="332"/>
    </location>
</feature>
<feature type="compositionally biased region" description="Basic and acidic residues" evidence="1">
    <location>
        <begin position="508"/>
        <end position="519"/>
    </location>
</feature>
<evidence type="ECO:0000256" key="1">
    <source>
        <dbReference type="SAM" id="MobiDB-lite"/>
    </source>
</evidence>
<feature type="region of interest" description="Disordered" evidence="1">
    <location>
        <begin position="1"/>
        <end position="208"/>
    </location>
</feature>
<feature type="compositionally biased region" description="Polar residues" evidence="1">
    <location>
        <begin position="248"/>
        <end position="259"/>
    </location>
</feature>
<feature type="compositionally biased region" description="Low complexity" evidence="1">
    <location>
        <begin position="476"/>
        <end position="485"/>
    </location>
</feature>
<name>A0A1B9GP56_9TREE</name>
<feature type="compositionally biased region" description="Low complexity" evidence="1">
    <location>
        <begin position="277"/>
        <end position="290"/>
    </location>
</feature>
<feature type="compositionally biased region" description="Basic and acidic residues" evidence="1">
    <location>
        <begin position="533"/>
        <end position="628"/>
    </location>
</feature>
<dbReference type="InterPro" id="IPR036020">
    <property type="entry name" value="WW_dom_sf"/>
</dbReference>
<dbReference type="Gene3D" id="2.20.70.10">
    <property type="match status" value="1"/>
</dbReference>
<feature type="compositionally biased region" description="Gly residues" evidence="1">
    <location>
        <begin position="29"/>
        <end position="51"/>
    </location>
</feature>
<feature type="compositionally biased region" description="Basic and acidic residues" evidence="1">
    <location>
        <begin position="674"/>
        <end position="719"/>
    </location>
</feature>
<feature type="compositionally biased region" description="Basic and acidic residues" evidence="1">
    <location>
        <begin position="806"/>
        <end position="817"/>
    </location>
</feature>
<feature type="compositionally biased region" description="Basic and acidic residues" evidence="1">
    <location>
        <begin position="447"/>
        <end position="458"/>
    </location>
</feature>
<dbReference type="Proteomes" id="UP000092666">
    <property type="component" value="Unassembled WGS sequence"/>
</dbReference>
<feature type="compositionally biased region" description="Basic and acidic residues" evidence="1">
    <location>
        <begin position="639"/>
        <end position="650"/>
    </location>
</feature>
<dbReference type="CDD" id="cd00201">
    <property type="entry name" value="WW"/>
    <property type="match status" value="1"/>
</dbReference>
<keyword evidence="4" id="KW-1185">Reference proteome</keyword>
<feature type="compositionally biased region" description="Low complexity" evidence="1">
    <location>
        <begin position="658"/>
        <end position="667"/>
    </location>
</feature>
<feature type="compositionally biased region" description="Basic and acidic residues" evidence="1">
    <location>
        <begin position="346"/>
        <end position="382"/>
    </location>
</feature>
<feature type="compositionally biased region" description="Low complexity" evidence="1">
    <location>
        <begin position="459"/>
        <end position="469"/>
    </location>
</feature>
<feature type="compositionally biased region" description="Polar residues" evidence="1">
    <location>
        <begin position="83"/>
        <end position="113"/>
    </location>
</feature>
<accession>A0A1B9GP56</accession>
<feature type="compositionally biased region" description="Basic residues" evidence="1">
    <location>
        <begin position="415"/>
        <end position="425"/>
    </location>
</feature>
<dbReference type="EMBL" id="KI669507">
    <property type="protein sequence ID" value="OCF32595.1"/>
    <property type="molecule type" value="Genomic_DNA"/>
</dbReference>
<feature type="compositionally biased region" description="Polar residues" evidence="1">
    <location>
        <begin position="183"/>
        <end position="192"/>
    </location>
</feature>
<feature type="compositionally biased region" description="Basic and acidic residues" evidence="1">
    <location>
        <begin position="827"/>
        <end position="844"/>
    </location>
</feature>
<dbReference type="SMART" id="SM00456">
    <property type="entry name" value="WW"/>
    <property type="match status" value="1"/>
</dbReference>
<feature type="region of interest" description="Disordered" evidence="1">
    <location>
        <begin position="222"/>
        <end position="876"/>
    </location>
</feature>
<feature type="compositionally biased region" description="Basic and acidic residues" evidence="1">
    <location>
        <begin position="860"/>
        <end position="876"/>
    </location>
</feature>
<evidence type="ECO:0000259" key="2">
    <source>
        <dbReference type="PROSITE" id="PS50020"/>
    </source>
</evidence>
<dbReference type="Pfam" id="PF00397">
    <property type="entry name" value="WW"/>
    <property type="match status" value="1"/>
</dbReference>
<gene>
    <name evidence="3" type="ORF">I316_05775</name>
</gene>
<feature type="compositionally biased region" description="Basic and acidic residues" evidence="1">
    <location>
        <begin position="389"/>
        <end position="414"/>
    </location>
</feature>